<dbReference type="RefSeq" id="WP_188743398.1">
    <property type="nucleotide sequence ID" value="NZ_BAABFW010000085.1"/>
</dbReference>
<comment type="caution">
    <text evidence="4">The sequence shown here is derived from an EMBL/GenBank/DDBJ whole genome shotgun (WGS) entry which is preliminary data.</text>
</comment>
<sequence>MRWRSERGDGGGPVAGMLAVAVTATLGLGLAIAPEQAASAASVASVASVGGPPAVEKPAPAELMPPLLEPADGSWLEGTATIAATPVVADDDVASLTVDGAALDATPTVGVSHLRFDVGTNSIEKRYGNHVLVNGEHRIDLGDLVNERVDLEVPNQFLVQGENTITFVTGTITTSCGVNHDDFVLSNIGLELLGEVADGEENEYSYDFGDGNCGSSPSKLLDAELSFFILGDPQGTTGLSVDLDTATVANGAHTIVATTTAGATATRSVTVNNAPVGAPYVTPADGTIARGVQQVFATQRATGDGGVASLTIDGADAGTVPVLGAGDAVLSFSVASNSIEARYHNYVVVNGMKLDLGGDYVSQRVDVVFPNEWLRPGSNTIDFVTGTYQTSCGANRDDYVVSAFALTPAAGTAAGVGLAGTYRMGDGSCGSNTTLLREAALEFSVDASAQGLRADVDTTTLADGEHEIAAASTTGEVATRLLVTDNSGPAVASSVPVAGSTITKAVSLDVLLEEVSGILSGPEMTLDGQPVAPGDLVGPGLGAGEHTIAVTAVDGLGNGATREIVFTSAGIPDVPTELAPAYGAADVGDSATLSARVAEPDGGDVTATFSQAEILTPNQVWQGTFQGIPTTLRVEGEQVVAGAPALLPGDGITLDTDASRDVAFQRFDVMVKGHVDTPALRWAGTIDPDRIATLRAWNLETSAWDALASARGAAAGEIELTAEVDDRYLDEQQVHVMVTGEDPFADDLEAGAPNGFADPAEYDLSIAHFTDTQYLSEGAVEQETPEERAIWESAYAGVTDWIAANAESRKIAYVAHTGDLIENNIRQPASEEMEQQVAGEFEVSSDAQATLDDAGVPNGVIAGNHDNQSGTENGPGAIYNRYFGPDRYRAAADAWQQAEYGGPWRDGDNQNHYDLFSAGGLDFVVVGLSYGVTREEAEWADGVFKQFPDRNGILLSHDYLAPSTQPDGRNAPFTAPDGSMLYNRVVADNPNVFLILAGHEHGVGTNVKANVGEIDHGVVELLADYQFYTVSAGRLGLTEIGGYAPDTQLRFGASFFRMLQIDVDRAIMNVDTYSPLLDEFGATEYDDRHRYDGSEDDMVLPIDLTSRVTSFSTDAVALYVPTAVLGEEIVASGEVASVDWASLKPSTAYAWIVTARSAGGGTSTSDPSVFVTTDAAGRPGTPGAGSPLLPFIGQDAAGTR</sequence>
<evidence type="ECO:0000256" key="1">
    <source>
        <dbReference type="SAM" id="MobiDB-lite"/>
    </source>
</evidence>
<dbReference type="Pfam" id="PF00149">
    <property type="entry name" value="Metallophos"/>
    <property type="match status" value="1"/>
</dbReference>
<organism evidence="4 5">
    <name type="scientific">Agromyces bauzanensis</name>
    <dbReference type="NCBI Taxonomy" id="1308924"/>
    <lineage>
        <taxon>Bacteria</taxon>
        <taxon>Bacillati</taxon>
        <taxon>Actinomycetota</taxon>
        <taxon>Actinomycetes</taxon>
        <taxon>Micrococcales</taxon>
        <taxon>Microbacteriaceae</taxon>
        <taxon>Agromyces</taxon>
    </lineage>
</organism>
<dbReference type="InterPro" id="IPR004843">
    <property type="entry name" value="Calcineurin-like_PHP"/>
</dbReference>
<evidence type="ECO:0000313" key="5">
    <source>
        <dbReference type="Proteomes" id="UP000636956"/>
    </source>
</evidence>
<evidence type="ECO:0000256" key="2">
    <source>
        <dbReference type="SAM" id="Phobius"/>
    </source>
</evidence>
<dbReference type="InterPro" id="IPR029052">
    <property type="entry name" value="Metallo-depent_PP-like"/>
</dbReference>
<name>A0A917USF9_9MICO</name>
<dbReference type="PANTHER" id="PTHR43143">
    <property type="entry name" value="METALLOPHOSPHOESTERASE, CALCINEURIN SUPERFAMILY"/>
    <property type="match status" value="1"/>
</dbReference>
<feature type="domain" description="Calcineurin-like phosphoesterase" evidence="3">
    <location>
        <begin position="765"/>
        <end position="1001"/>
    </location>
</feature>
<dbReference type="Proteomes" id="UP000636956">
    <property type="component" value="Unassembled WGS sequence"/>
</dbReference>
<reference evidence="4" key="1">
    <citation type="journal article" date="2014" name="Int. J. Syst. Evol. Microbiol.">
        <title>Complete genome sequence of Corynebacterium casei LMG S-19264T (=DSM 44701T), isolated from a smear-ripened cheese.</title>
        <authorList>
            <consortium name="US DOE Joint Genome Institute (JGI-PGF)"/>
            <person name="Walter F."/>
            <person name="Albersmeier A."/>
            <person name="Kalinowski J."/>
            <person name="Ruckert C."/>
        </authorList>
    </citation>
    <scope>NUCLEOTIDE SEQUENCE</scope>
    <source>
        <strain evidence="4">CGMCC 1.8984</strain>
    </source>
</reference>
<accession>A0A917USF9</accession>
<feature type="transmembrane region" description="Helical" evidence="2">
    <location>
        <begin position="12"/>
        <end position="33"/>
    </location>
</feature>
<dbReference type="GO" id="GO:0016787">
    <property type="term" value="F:hydrolase activity"/>
    <property type="evidence" value="ECO:0007669"/>
    <property type="project" value="InterPro"/>
</dbReference>
<dbReference type="AlphaFoldDB" id="A0A917USF9"/>
<dbReference type="InterPro" id="IPR051918">
    <property type="entry name" value="STPP_CPPED1"/>
</dbReference>
<dbReference type="PANTHER" id="PTHR43143:SF5">
    <property type="entry name" value="SECRETED PROTEIN"/>
    <property type="match status" value="1"/>
</dbReference>
<feature type="region of interest" description="Disordered" evidence="1">
    <location>
        <begin position="1179"/>
        <end position="1200"/>
    </location>
</feature>
<dbReference type="SUPFAM" id="SSF56300">
    <property type="entry name" value="Metallo-dependent phosphatases"/>
    <property type="match status" value="1"/>
</dbReference>
<gene>
    <name evidence="4" type="ORF">GCM10011372_21110</name>
</gene>
<keyword evidence="2" id="KW-0472">Membrane</keyword>
<protein>
    <recommendedName>
        <fullName evidence="3">Calcineurin-like phosphoesterase domain-containing protein</fullName>
    </recommendedName>
</protein>
<evidence type="ECO:0000259" key="3">
    <source>
        <dbReference type="Pfam" id="PF00149"/>
    </source>
</evidence>
<proteinExistence type="predicted"/>
<dbReference type="EMBL" id="BMMD01000011">
    <property type="protein sequence ID" value="GGJ82544.1"/>
    <property type="molecule type" value="Genomic_DNA"/>
</dbReference>
<keyword evidence="2" id="KW-1133">Transmembrane helix</keyword>
<dbReference type="Gene3D" id="3.60.21.10">
    <property type="match status" value="1"/>
</dbReference>
<keyword evidence="2" id="KW-0812">Transmembrane</keyword>
<evidence type="ECO:0000313" key="4">
    <source>
        <dbReference type="EMBL" id="GGJ82544.1"/>
    </source>
</evidence>
<keyword evidence="5" id="KW-1185">Reference proteome</keyword>
<reference evidence="4" key="2">
    <citation type="submission" date="2020-09" db="EMBL/GenBank/DDBJ databases">
        <authorList>
            <person name="Sun Q."/>
            <person name="Zhou Y."/>
        </authorList>
    </citation>
    <scope>NUCLEOTIDE SEQUENCE</scope>
    <source>
        <strain evidence="4">CGMCC 1.8984</strain>
    </source>
</reference>